<organism evidence="2 3">
    <name type="scientific">Stylosanthes scabra</name>
    <dbReference type="NCBI Taxonomy" id="79078"/>
    <lineage>
        <taxon>Eukaryota</taxon>
        <taxon>Viridiplantae</taxon>
        <taxon>Streptophyta</taxon>
        <taxon>Embryophyta</taxon>
        <taxon>Tracheophyta</taxon>
        <taxon>Spermatophyta</taxon>
        <taxon>Magnoliopsida</taxon>
        <taxon>eudicotyledons</taxon>
        <taxon>Gunneridae</taxon>
        <taxon>Pentapetalae</taxon>
        <taxon>rosids</taxon>
        <taxon>fabids</taxon>
        <taxon>Fabales</taxon>
        <taxon>Fabaceae</taxon>
        <taxon>Papilionoideae</taxon>
        <taxon>50 kb inversion clade</taxon>
        <taxon>dalbergioids sensu lato</taxon>
        <taxon>Dalbergieae</taxon>
        <taxon>Pterocarpus clade</taxon>
        <taxon>Stylosanthes</taxon>
    </lineage>
</organism>
<proteinExistence type="predicted"/>
<comment type="caution">
    <text evidence="2">The sequence shown here is derived from an EMBL/GenBank/DDBJ whole genome shotgun (WGS) entry which is preliminary data.</text>
</comment>
<feature type="region of interest" description="Disordered" evidence="1">
    <location>
        <begin position="130"/>
        <end position="168"/>
    </location>
</feature>
<gene>
    <name evidence="2" type="ORF">PIB30_014873</name>
</gene>
<protein>
    <submittedName>
        <fullName evidence="2">Uncharacterized protein</fullName>
    </submittedName>
</protein>
<evidence type="ECO:0000256" key="1">
    <source>
        <dbReference type="SAM" id="MobiDB-lite"/>
    </source>
</evidence>
<accession>A0ABU6T731</accession>
<evidence type="ECO:0000313" key="3">
    <source>
        <dbReference type="Proteomes" id="UP001341840"/>
    </source>
</evidence>
<dbReference type="Proteomes" id="UP001341840">
    <property type="component" value="Unassembled WGS sequence"/>
</dbReference>
<name>A0ABU6T731_9FABA</name>
<reference evidence="2 3" key="1">
    <citation type="journal article" date="2023" name="Plants (Basel)">
        <title>Bridging the Gap: Combining Genomics and Transcriptomics Approaches to Understand Stylosanthes scabra, an Orphan Legume from the Brazilian Caatinga.</title>
        <authorList>
            <person name="Ferreira-Neto J.R.C."/>
            <person name="da Silva M.D."/>
            <person name="Binneck E."/>
            <person name="de Melo N.F."/>
            <person name="da Silva R.H."/>
            <person name="de Melo A.L.T.M."/>
            <person name="Pandolfi V."/>
            <person name="Bustamante F.O."/>
            <person name="Brasileiro-Vidal A.C."/>
            <person name="Benko-Iseppon A.M."/>
        </authorList>
    </citation>
    <scope>NUCLEOTIDE SEQUENCE [LARGE SCALE GENOMIC DNA]</scope>
    <source>
        <tissue evidence="2">Leaves</tissue>
    </source>
</reference>
<keyword evidence="3" id="KW-1185">Reference proteome</keyword>
<evidence type="ECO:0000313" key="2">
    <source>
        <dbReference type="EMBL" id="MED6144340.1"/>
    </source>
</evidence>
<sequence length="168" mass="18511">MLLRHQIAPMPRHVSASPYPPITRLLPAAPARPRIPRCCVNGSENHNQSLVIIPRHSLKLMPRNHPTAQVTLGVSMGRGGGRGFHPAFRPHSQNLSPFPVTEEFSSLSLFSADSPFFARVPVIVTERFCPPSPSPSAQENSPPSDPFLELLSTDVPNNDPMDLSRERK</sequence>
<dbReference type="EMBL" id="JASCZI010090661">
    <property type="protein sequence ID" value="MED6144340.1"/>
    <property type="molecule type" value="Genomic_DNA"/>
</dbReference>